<organism evidence="6 7">
    <name type="scientific">Limnochorda pilosa</name>
    <dbReference type="NCBI Taxonomy" id="1555112"/>
    <lineage>
        <taxon>Bacteria</taxon>
        <taxon>Bacillati</taxon>
        <taxon>Bacillota</taxon>
        <taxon>Limnochordia</taxon>
        <taxon>Limnochordales</taxon>
        <taxon>Limnochordaceae</taxon>
        <taxon>Limnochorda</taxon>
    </lineage>
</organism>
<dbReference type="Gene3D" id="3.40.50.720">
    <property type="entry name" value="NAD(P)-binding Rossmann-like Domain"/>
    <property type="match status" value="1"/>
</dbReference>
<keyword evidence="2" id="KW-0547">Nucleotide-binding</keyword>
<dbReference type="GO" id="GO:0016779">
    <property type="term" value="F:nucleotidyltransferase activity"/>
    <property type="evidence" value="ECO:0007669"/>
    <property type="project" value="TreeGrafter"/>
</dbReference>
<reference evidence="7" key="1">
    <citation type="submission" date="2015-07" db="EMBL/GenBank/DDBJ databases">
        <title>Complete genome sequence and phylogenetic analysis of Limnochorda pilosa.</title>
        <authorList>
            <person name="Watanabe M."/>
            <person name="Kojima H."/>
            <person name="Fukui M."/>
        </authorList>
    </citation>
    <scope>NUCLEOTIDE SEQUENCE [LARGE SCALE GENOMIC DNA]</scope>
    <source>
        <strain evidence="7">HC45</strain>
    </source>
</reference>
<sequence length="521" mass="56188">MSVEVYIPTPFRTHTGGETRVALEAATVGELLQRLGERFPELRGHVLTSEGGIPEHLNVFVGEEEVRSLRGLETPLSGAEEVALVPAMAGGAATLLRPDQVARYDRQIRLDEVGVDGQRKLLDAKVLVVGAGGLGSPTAIYLAAAGVGTLGIVDGDRVDRSNLHRQPLHFDGDVGRPKTESAREHLERLNPDVRVVEHRDVLTSENALEILRPYDIVVNGCDNFPTRYLVNDACVLLGKPLVDASILKFEGQCTVYLPGQGCYRCLFPSPPPPGSVPSCAEAGIIGALAGHMGTLQALETVKLILGVGQSLAGRMITFDALDGRYRQLRFRRDPECPVCGDHPTITELIDYEAFCGVPQPRATVEPVVVNGHAVRATAAPTGAASPSTAPQPERRVAAPPASFAPPEPPEVVEVRNAGWAVDPEAAAVKVGDPAVQWVDVRQPDEYRSVRIPGVTLIPLGLLPDRFQALDPKRETILVCRSGQRSARATQFLRDRGFARAYNLDGGMIQWVNHRLPAERGL</sequence>
<dbReference type="PATRIC" id="fig|1555112.3.peg.55"/>
<keyword evidence="3" id="KW-0067">ATP-binding</keyword>
<feature type="domain" description="Rhodanese" evidence="5">
    <location>
        <begin position="431"/>
        <end position="519"/>
    </location>
</feature>
<evidence type="ECO:0000259" key="5">
    <source>
        <dbReference type="PROSITE" id="PS50206"/>
    </source>
</evidence>
<dbReference type="EMBL" id="AP014924">
    <property type="protein sequence ID" value="BAS25913.1"/>
    <property type="molecule type" value="Genomic_DNA"/>
</dbReference>
<protein>
    <submittedName>
        <fullName evidence="6">Molybdenum cofactor biosynthesis protein MoeB</fullName>
    </submittedName>
</protein>
<dbReference type="RefSeq" id="WP_068132776.1">
    <property type="nucleotide sequence ID" value="NZ_AP014924.1"/>
</dbReference>
<dbReference type="InterPro" id="IPR001763">
    <property type="entry name" value="Rhodanese-like_dom"/>
</dbReference>
<dbReference type="Gene3D" id="3.10.20.30">
    <property type="match status" value="1"/>
</dbReference>
<keyword evidence="7" id="KW-1185">Reference proteome</keyword>
<name>A0A0K2SFN0_LIMPI</name>
<dbReference type="GO" id="GO:0008146">
    <property type="term" value="F:sulfotransferase activity"/>
    <property type="evidence" value="ECO:0007669"/>
    <property type="project" value="TreeGrafter"/>
</dbReference>
<dbReference type="Pfam" id="PF00581">
    <property type="entry name" value="Rhodanese"/>
    <property type="match status" value="1"/>
</dbReference>
<dbReference type="GO" id="GO:0005524">
    <property type="term" value="F:ATP binding"/>
    <property type="evidence" value="ECO:0007669"/>
    <property type="project" value="UniProtKB-KW"/>
</dbReference>
<dbReference type="FunFam" id="3.40.50.720:FF:000033">
    <property type="entry name" value="Adenylyltransferase and sulfurtransferase MOCS3"/>
    <property type="match status" value="1"/>
</dbReference>
<dbReference type="InterPro" id="IPR035985">
    <property type="entry name" value="Ubiquitin-activating_enz"/>
</dbReference>
<dbReference type="InterPro" id="IPR036873">
    <property type="entry name" value="Rhodanese-like_dom_sf"/>
</dbReference>
<dbReference type="InterPro" id="IPR012675">
    <property type="entry name" value="Beta-grasp_dom_sf"/>
</dbReference>
<reference evidence="7" key="2">
    <citation type="journal article" date="2016" name="Int. J. Syst. Evol. Microbiol.">
        <title>Complete genome sequence and cell structure of Limnochorda pilosa, a Gram-negative spore-former within the phylum Firmicutes.</title>
        <authorList>
            <person name="Watanabe M."/>
            <person name="Kojima H."/>
            <person name="Fukui M."/>
        </authorList>
    </citation>
    <scope>NUCLEOTIDE SEQUENCE [LARGE SCALE GENOMIC DNA]</scope>
    <source>
        <strain evidence="7">HC45</strain>
    </source>
</reference>
<dbReference type="GO" id="GO:0008641">
    <property type="term" value="F:ubiquitin-like modifier activating enzyme activity"/>
    <property type="evidence" value="ECO:0007669"/>
    <property type="project" value="InterPro"/>
</dbReference>
<dbReference type="SUPFAM" id="SSF69572">
    <property type="entry name" value="Activating enzymes of the ubiquitin-like proteins"/>
    <property type="match status" value="1"/>
</dbReference>
<accession>A0A0K2SFN0</accession>
<proteinExistence type="predicted"/>
<dbReference type="InterPro" id="IPR003749">
    <property type="entry name" value="ThiS/MoaD-like"/>
</dbReference>
<dbReference type="KEGG" id="lpil:LIP_0056"/>
<dbReference type="PROSITE" id="PS50206">
    <property type="entry name" value="RHODANESE_3"/>
    <property type="match status" value="1"/>
</dbReference>
<dbReference type="CDD" id="cd00158">
    <property type="entry name" value="RHOD"/>
    <property type="match status" value="1"/>
</dbReference>
<dbReference type="NCBIfam" id="NF004281">
    <property type="entry name" value="PRK05690.1"/>
    <property type="match status" value="1"/>
</dbReference>
<dbReference type="Gene3D" id="3.40.250.10">
    <property type="entry name" value="Rhodanese-like domain"/>
    <property type="match status" value="1"/>
</dbReference>
<dbReference type="SUPFAM" id="SSF54285">
    <property type="entry name" value="MoaD/ThiS"/>
    <property type="match status" value="1"/>
</dbReference>
<dbReference type="STRING" id="1555112.LIP_0056"/>
<dbReference type="Pfam" id="PF00899">
    <property type="entry name" value="ThiF"/>
    <property type="match status" value="1"/>
</dbReference>
<dbReference type="OrthoDB" id="9804286at2"/>
<dbReference type="GO" id="GO:0004792">
    <property type="term" value="F:thiosulfate-cyanide sulfurtransferase activity"/>
    <property type="evidence" value="ECO:0007669"/>
    <property type="project" value="TreeGrafter"/>
</dbReference>
<gene>
    <name evidence="6" type="ORF">LIP_0056</name>
</gene>
<evidence type="ECO:0000256" key="1">
    <source>
        <dbReference type="ARBA" id="ARBA00022679"/>
    </source>
</evidence>
<dbReference type="InterPro" id="IPR045886">
    <property type="entry name" value="ThiF/MoeB/HesA"/>
</dbReference>
<dbReference type="Pfam" id="PF02597">
    <property type="entry name" value="ThiS"/>
    <property type="match status" value="1"/>
</dbReference>
<evidence type="ECO:0000313" key="7">
    <source>
        <dbReference type="Proteomes" id="UP000065807"/>
    </source>
</evidence>
<keyword evidence="1" id="KW-0808">Transferase</keyword>
<feature type="region of interest" description="Disordered" evidence="4">
    <location>
        <begin position="378"/>
        <end position="406"/>
    </location>
</feature>
<dbReference type="PANTHER" id="PTHR10953:SF102">
    <property type="entry name" value="ADENYLYLTRANSFERASE AND SULFURTRANSFERASE MOCS3"/>
    <property type="match status" value="1"/>
</dbReference>
<dbReference type="Proteomes" id="UP000065807">
    <property type="component" value="Chromosome"/>
</dbReference>
<evidence type="ECO:0000256" key="2">
    <source>
        <dbReference type="ARBA" id="ARBA00022741"/>
    </source>
</evidence>
<dbReference type="InterPro" id="IPR000594">
    <property type="entry name" value="ThiF_NAD_FAD-bd"/>
</dbReference>
<dbReference type="SMART" id="SM00450">
    <property type="entry name" value="RHOD"/>
    <property type="match status" value="1"/>
</dbReference>
<dbReference type="GO" id="GO:0005829">
    <property type="term" value="C:cytosol"/>
    <property type="evidence" value="ECO:0007669"/>
    <property type="project" value="TreeGrafter"/>
</dbReference>
<dbReference type="AlphaFoldDB" id="A0A0K2SFN0"/>
<feature type="compositionally biased region" description="Low complexity" evidence="4">
    <location>
        <begin position="378"/>
        <end position="390"/>
    </location>
</feature>
<evidence type="ECO:0000256" key="3">
    <source>
        <dbReference type="ARBA" id="ARBA00022840"/>
    </source>
</evidence>
<evidence type="ECO:0000313" key="6">
    <source>
        <dbReference type="EMBL" id="BAS25913.1"/>
    </source>
</evidence>
<dbReference type="SUPFAM" id="SSF52821">
    <property type="entry name" value="Rhodanese/Cell cycle control phosphatase"/>
    <property type="match status" value="1"/>
</dbReference>
<dbReference type="InterPro" id="IPR016155">
    <property type="entry name" value="Mopterin_synth/thiamin_S_b"/>
</dbReference>
<evidence type="ECO:0000256" key="4">
    <source>
        <dbReference type="SAM" id="MobiDB-lite"/>
    </source>
</evidence>
<dbReference type="PANTHER" id="PTHR10953">
    <property type="entry name" value="UBIQUITIN-ACTIVATING ENZYME E1"/>
    <property type="match status" value="1"/>
</dbReference>
<dbReference type="CDD" id="cd00757">
    <property type="entry name" value="ThiF_MoeB_HesA_family"/>
    <property type="match status" value="1"/>
</dbReference>